<dbReference type="EMBL" id="RSCM01000005">
    <property type="protein sequence ID" value="RUS97099.1"/>
    <property type="molecule type" value="Genomic_DNA"/>
</dbReference>
<protein>
    <recommendedName>
        <fullName evidence="1">Protein kinase domain-containing protein</fullName>
    </recommendedName>
</protein>
<feature type="domain" description="Protein kinase" evidence="1">
    <location>
        <begin position="1"/>
        <end position="227"/>
    </location>
</feature>
<dbReference type="GO" id="GO:0005524">
    <property type="term" value="F:ATP binding"/>
    <property type="evidence" value="ECO:0007669"/>
    <property type="project" value="InterPro"/>
</dbReference>
<evidence type="ECO:0000259" key="1">
    <source>
        <dbReference type="PROSITE" id="PS50011"/>
    </source>
</evidence>
<dbReference type="SUPFAM" id="SSF56112">
    <property type="entry name" value="Protein kinase-like (PK-like)"/>
    <property type="match status" value="1"/>
</dbReference>
<dbReference type="Gene3D" id="1.10.510.10">
    <property type="entry name" value="Transferase(Phosphotransferase) domain 1"/>
    <property type="match status" value="1"/>
</dbReference>
<organism evidence="2 3">
    <name type="scientific">Trichormus variabilis SAG 1403-4b</name>
    <dbReference type="NCBI Taxonomy" id="447716"/>
    <lineage>
        <taxon>Bacteria</taxon>
        <taxon>Bacillati</taxon>
        <taxon>Cyanobacteriota</taxon>
        <taxon>Cyanophyceae</taxon>
        <taxon>Nostocales</taxon>
        <taxon>Nostocaceae</taxon>
        <taxon>Trichormus</taxon>
    </lineage>
</organism>
<comment type="caution">
    <text evidence="2">The sequence shown here is derived from an EMBL/GenBank/DDBJ whole genome shotgun (WGS) entry which is preliminary data.</text>
</comment>
<dbReference type="InterPro" id="IPR000719">
    <property type="entry name" value="Prot_kinase_dom"/>
</dbReference>
<reference evidence="2 3" key="1">
    <citation type="journal article" date="2019" name="Genome Biol. Evol.">
        <title>Day and night: Metabolic profiles and evolutionary relationships of six axenic non-marine cyanobacteria.</title>
        <authorList>
            <person name="Will S.E."/>
            <person name="Henke P."/>
            <person name="Boedeker C."/>
            <person name="Huang S."/>
            <person name="Brinkmann H."/>
            <person name="Rohde M."/>
            <person name="Jarek M."/>
            <person name="Friedl T."/>
            <person name="Seufert S."/>
            <person name="Schumacher M."/>
            <person name="Overmann J."/>
            <person name="Neumann-Schaal M."/>
            <person name="Petersen J."/>
        </authorList>
    </citation>
    <scope>NUCLEOTIDE SEQUENCE [LARGE SCALE GENOMIC DNA]</scope>
    <source>
        <strain evidence="2 3">SAG 1403-4b</strain>
    </source>
</reference>
<dbReference type="Pfam" id="PF06176">
    <property type="entry name" value="WaaY"/>
    <property type="match status" value="1"/>
</dbReference>
<dbReference type="AlphaFoldDB" id="A0A3S1C5R8"/>
<evidence type="ECO:0000313" key="3">
    <source>
        <dbReference type="Proteomes" id="UP000276103"/>
    </source>
</evidence>
<evidence type="ECO:0000313" key="2">
    <source>
        <dbReference type="EMBL" id="RUS97099.1"/>
    </source>
</evidence>
<keyword evidence="3" id="KW-1185">Reference proteome</keyword>
<accession>A0A3S1C5R8</accession>
<dbReference type="InterPro" id="IPR009330">
    <property type="entry name" value="LipoPS_heptP_kinase"/>
</dbReference>
<dbReference type="PROSITE" id="PS50011">
    <property type="entry name" value="PROTEIN_KINASE_DOM"/>
    <property type="match status" value="1"/>
</dbReference>
<name>A0A3S1C5R8_ANAVA</name>
<proteinExistence type="predicted"/>
<dbReference type="RefSeq" id="WP_127053660.1">
    <property type="nucleotide sequence ID" value="NZ_RSCM01000005.1"/>
</dbReference>
<sequence length="227" mass="27048">MNLQELKPGEKILSSNHTYEIKEVLHRDKENGIFVFRVMDNNKEIKVLKSFEGVPRCDNGRNKHNHYGKRRDGSQKVFDEIQNKAEGYDFLVKHFENFKYRENYFIAIEYLNGCLLRDYIYNHLTEDLQLKNVVLLLAKTLLKWHNNDFAHGDPHLGNVMVLEQDDSPIQVKLFDYSQIHHPDFQYCQKYNCFEPKRKRTDEDFKKNGNLGKGFLHERLEIEKKTPL</sequence>
<dbReference type="OrthoDB" id="1492725at2"/>
<dbReference type="InterPro" id="IPR011009">
    <property type="entry name" value="Kinase-like_dom_sf"/>
</dbReference>
<gene>
    <name evidence="2" type="ORF">DSM107003_18400</name>
</gene>
<dbReference type="GO" id="GO:0004672">
    <property type="term" value="F:protein kinase activity"/>
    <property type="evidence" value="ECO:0007669"/>
    <property type="project" value="InterPro"/>
</dbReference>
<dbReference type="Proteomes" id="UP000276103">
    <property type="component" value="Unassembled WGS sequence"/>
</dbReference>